<feature type="compositionally biased region" description="Basic residues" evidence="1">
    <location>
        <begin position="284"/>
        <end position="294"/>
    </location>
</feature>
<dbReference type="AlphaFoldDB" id="A0A9Q0YKA3"/>
<feature type="compositionally biased region" description="Acidic residues" evidence="1">
    <location>
        <begin position="1"/>
        <end position="11"/>
    </location>
</feature>
<sequence length="294" mass="32860">MEGTEELDFTEEILGVSAPEQDLDKELQDLLKSDHTEEEDTASVCTAEEDKTEVLLASLIADLGKSDKVGKPIQEKVAKVVEGLCSGGLGDAQLKEKLAKYMRPSNVESLQPTTVNHVFWSNLQLKTKREDIKLQKLQLLNIKGMIVLSRLFDEVIASKMPLDKATIVSALSDALAFIGSGNKALNFFRRELIKPELKTEYQALCSTAVPVTTELFGDNVSQKVTDISEANKVSKRCLDPFNARRQGTRPYRGRGRSSRGAQSRFQPYDRRPFLGRGRTQYRPPHQKRGSSSRF</sequence>
<organism evidence="2 3">
    <name type="scientific">Holothuria leucospilota</name>
    <name type="common">Black long sea cucumber</name>
    <name type="synonym">Mertensiothuria leucospilota</name>
    <dbReference type="NCBI Taxonomy" id="206669"/>
    <lineage>
        <taxon>Eukaryota</taxon>
        <taxon>Metazoa</taxon>
        <taxon>Echinodermata</taxon>
        <taxon>Eleutherozoa</taxon>
        <taxon>Echinozoa</taxon>
        <taxon>Holothuroidea</taxon>
        <taxon>Aspidochirotacea</taxon>
        <taxon>Aspidochirotida</taxon>
        <taxon>Holothuriidae</taxon>
        <taxon>Holothuria</taxon>
    </lineage>
</organism>
<gene>
    <name evidence="2" type="ORF">HOLleu_36750</name>
</gene>
<name>A0A9Q0YKA3_HOLLE</name>
<evidence type="ECO:0000313" key="3">
    <source>
        <dbReference type="Proteomes" id="UP001152320"/>
    </source>
</evidence>
<dbReference type="PANTHER" id="PTHR34239:SF2">
    <property type="entry name" value="TRANSPOSABLE ELEMENT P TRANSPOSASE_THAP9 CONSERVED DOMAIN-CONTAINING PROTEIN"/>
    <property type="match status" value="1"/>
</dbReference>
<evidence type="ECO:0000256" key="1">
    <source>
        <dbReference type="SAM" id="MobiDB-lite"/>
    </source>
</evidence>
<feature type="region of interest" description="Disordered" evidence="1">
    <location>
        <begin position="1"/>
        <end position="20"/>
    </location>
</feature>
<comment type="caution">
    <text evidence="2">The sequence shown here is derived from an EMBL/GenBank/DDBJ whole genome shotgun (WGS) entry which is preliminary data.</text>
</comment>
<evidence type="ECO:0000313" key="2">
    <source>
        <dbReference type="EMBL" id="KAJ8024115.1"/>
    </source>
</evidence>
<dbReference type="Proteomes" id="UP001152320">
    <property type="component" value="Chromosome 19"/>
</dbReference>
<proteinExistence type="predicted"/>
<accession>A0A9Q0YKA3</accession>
<protein>
    <submittedName>
        <fullName evidence="2">Uncharacterized protein</fullName>
    </submittedName>
</protein>
<dbReference type="PANTHER" id="PTHR34239">
    <property type="entry name" value="APPLE DOMAIN-CONTAINING PROTEIN"/>
    <property type="match status" value="1"/>
</dbReference>
<dbReference type="EMBL" id="JAIZAY010000019">
    <property type="protein sequence ID" value="KAJ8024115.1"/>
    <property type="molecule type" value="Genomic_DNA"/>
</dbReference>
<reference evidence="2" key="1">
    <citation type="submission" date="2021-10" db="EMBL/GenBank/DDBJ databases">
        <title>Tropical sea cucumber genome reveals ecological adaptation and Cuvierian tubules defense mechanism.</title>
        <authorList>
            <person name="Chen T."/>
        </authorList>
    </citation>
    <scope>NUCLEOTIDE SEQUENCE</scope>
    <source>
        <strain evidence="2">Nanhai2018</strain>
        <tissue evidence="2">Muscle</tissue>
    </source>
</reference>
<dbReference type="OrthoDB" id="5987175at2759"/>
<feature type="region of interest" description="Disordered" evidence="1">
    <location>
        <begin position="239"/>
        <end position="294"/>
    </location>
</feature>
<keyword evidence="3" id="KW-1185">Reference proteome</keyword>